<accession>A0A2L1KFE8</accession>
<keyword evidence="1" id="KW-0614">Plasmid</keyword>
<geneLocation type="plasmid" evidence="1">
    <name>p12939-PER</name>
</geneLocation>
<dbReference type="EMBL" id="MF344569">
    <property type="protein sequence ID" value="AVE21045.1"/>
    <property type="molecule type" value="Genomic_DNA"/>
</dbReference>
<dbReference type="RefSeq" id="WP_021263648.1">
    <property type="nucleotide sequence ID" value="NZ_BSAL01000001.1"/>
</dbReference>
<protein>
    <submittedName>
        <fullName evidence="1">Uncharacterized protein</fullName>
    </submittedName>
</protein>
<organism evidence="1">
    <name type="scientific">Pseudomonas aeruginosa</name>
    <dbReference type="NCBI Taxonomy" id="287"/>
    <lineage>
        <taxon>Bacteria</taxon>
        <taxon>Pseudomonadati</taxon>
        <taxon>Pseudomonadota</taxon>
        <taxon>Gammaproteobacteria</taxon>
        <taxon>Pseudomonadales</taxon>
        <taxon>Pseudomonadaceae</taxon>
        <taxon>Pseudomonas</taxon>
    </lineage>
</organism>
<dbReference type="AlphaFoldDB" id="A0A2L1KFE8"/>
<reference evidence="1" key="1">
    <citation type="submission" date="2017-06" db="EMBL/GenBank/DDBJ databases">
        <title>Complete sequence of p12939-PER from clinical Pseudomonas aeruginosa.</title>
        <authorList>
            <person name="Yuan M."/>
            <person name="Feng J."/>
            <person name="Zhan Z."/>
            <person name="Jiang X."/>
            <person name="Zhang D."/>
            <person name="Chen X."/>
            <person name="Zhao X."/>
            <person name="Che J."/>
            <person name="Lu J."/>
            <person name="Xu J."/>
            <person name="Li J."/>
            <person name="Zhou D."/>
        </authorList>
    </citation>
    <scope>NUCLEOTIDE SEQUENCE</scope>
    <source>
        <plasmid evidence="1">p12939-PER</plasmid>
    </source>
</reference>
<evidence type="ECO:0000313" key="1">
    <source>
        <dbReference type="EMBL" id="AVE21045.1"/>
    </source>
</evidence>
<proteinExistence type="predicted"/>
<sequence length="40" mass="4549">MMLMVRHHDYYIAGARLEGAVDHEYIVPVHSDPNKIVGVD</sequence>
<name>A0A2L1KFE8_PSEAI</name>